<dbReference type="FunFam" id="2.60.40.60:FF:000002">
    <property type="entry name" value="Protocadherin alpha 2"/>
    <property type="match status" value="1"/>
</dbReference>
<feature type="domain" description="Cadherin" evidence="15">
    <location>
        <begin position="245"/>
        <end position="352"/>
    </location>
</feature>
<evidence type="ECO:0000256" key="8">
    <source>
        <dbReference type="ARBA" id="ARBA00022889"/>
    </source>
</evidence>
<dbReference type="FunFam" id="2.60.40.60:FF:000004">
    <property type="entry name" value="Protocadherin 1 gamma 2"/>
    <property type="match status" value="1"/>
</dbReference>
<dbReference type="PRINTS" id="PR00205">
    <property type="entry name" value="CADHERIN"/>
</dbReference>
<proteinExistence type="predicted"/>
<keyword evidence="6" id="KW-0677">Repeat</keyword>
<evidence type="ECO:0000256" key="11">
    <source>
        <dbReference type="ARBA" id="ARBA00023180"/>
    </source>
</evidence>
<evidence type="ECO:0000256" key="1">
    <source>
        <dbReference type="ARBA" id="ARBA00004251"/>
    </source>
</evidence>
<dbReference type="InterPro" id="IPR002126">
    <property type="entry name" value="Cadherin-like_dom"/>
</dbReference>
<evidence type="ECO:0000256" key="3">
    <source>
        <dbReference type="ARBA" id="ARBA00022692"/>
    </source>
</evidence>
<evidence type="ECO:0000256" key="5">
    <source>
        <dbReference type="ARBA" id="ARBA00022729"/>
    </source>
</evidence>
<feature type="transmembrane region" description="Helical" evidence="13">
    <location>
        <begin position="690"/>
        <end position="714"/>
    </location>
</feature>
<dbReference type="GO" id="GO:0005886">
    <property type="term" value="C:plasma membrane"/>
    <property type="evidence" value="ECO:0007669"/>
    <property type="project" value="UniProtKB-SubCell"/>
</dbReference>
<keyword evidence="3 13" id="KW-0812">Transmembrane</keyword>
<dbReference type="FunFam" id="2.60.40.60:FF:000123">
    <property type="entry name" value="Protocadherin beta 4"/>
    <property type="match status" value="1"/>
</dbReference>
<dbReference type="CDD" id="cd11304">
    <property type="entry name" value="Cadherin_repeat"/>
    <property type="match status" value="5"/>
</dbReference>
<dbReference type="GO" id="GO:0007156">
    <property type="term" value="P:homophilic cell adhesion via plasma membrane adhesion molecules"/>
    <property type="evidence" value="ECO:0007669"/>
    <property type="project" value="InterPro"/>
</dbReference>
<dbReference type="PROSITE" id="PS50268">
    <property type="entry name" value="CADHERIN_2"/>
    <property type="match status" value="6"/>
</dbReference>
<feature type="domain" description="Cadherin" evidence="15">
    <location>
        <begin position="16"/>
        <end position="131"/>
    </location>
</feature>
<dbReference type="OrthoDB" id="6233321at2759"/>
<dbReference type="AlphaFoldDB" id="A0A0L8H764"/>
<evidence type="ECO:0000259" key="15">
    <source>
        <dbReference type="PROSITE" id="PS50268"/>
    </source>
</evidence>
<dbReference type="SMART" id="SM00112">
    <property type="entry name" value="CA"/>
    <property type="match status" value="6"/>
</dbReference>
<dbReference type="EMBL" id="KQ418970">
    <property type="protein sequence ID" value="KOF85113.1"/>
    <property type="molecule type" value="Genomic_DNA"/>
</dbReference>
<keyword evidence="2" id="KW-1003">Cell membrane</keyword>
<organism evidence="16">
    <name type="scientific">Octopus bimaculoides</name>
    <name type="common">California two-spotted octopus</name>
    <dbReference type="NCBI Taxonomy" id="37653"/>
    <lineage>
        <taxon>Eukaryota</taxon>
        <taxon>Metazoa</taxon>
        <taxon>Spiralia</taxon>
        <taxon>Lophotrochozoa</taxon>
        <taxon>Mollusca</taxon>
        <taxon>Cephalopoda</taxon>
        <taxon>Coleoidea</taxon>
        <taxon>Octopodiformes</taxon>
        <taxon>Octopoda</taxon>
        <taxon>Incirrata</taxon>
        <taxon>Octopodidae</taxon>
        <taxon>Octopus</taxon>
    </lineage>
</organism>
<evidence type="ECO:0000256" key="6">
    <source>
        <dbReference type="ARBA" id="ARBA00022737"/>
    </source>
</evidence>
<keyword evidence="9 13" id="KW-1133">Transmembrane helix</keyword>
<evidence type="ECO:0000256" key="12">
    <source>
        <dbReference type="PROSITE-ProRule" id="PRU00043"/>
    </source>
</evidence>
<evidence type="ECO:0000256" key="10">
    <source>
        <dbReference type="ARBA" id="ARBA00023136"/>
    </source>
</evidence>
<feature type="chain" id="PRO_5005583529" description="Cadherin domain-containing protein" evidence="14">
    <location>
        <begin position="18"/>
        <end position="948"/>
    </location>
</feature>
<dbReference type="PROSITE" id="PS00232">
    <property type="entry name" value="CADHERIN_1"/>
    <property type="match status" value="2"/>
</dbReference>
<feature type="domain" description="Cadherin" evidence="15">
    <location>
        <begin position="155"/>
        <end position="244"/>
    </location>
</feature>
<keyword evidence="10 13" id="KW-0472">Membrane</keyword>
<dbReference type="Pfam" id="PF00028">
    <property type="entry name" value="Cadherin"/>
    <property type="match status" value="4"/>
</dbReference>
<dbReference type="PANTHER" id="PTHR24028">
    <property type="entry name" value="CADHERIN-87A"/>
    <property type="match status" value="1"/>
</dbReference>
<dbReference type="PANTHER" id="PTHR24028:SF146">
    <property type="entry name" value="CADHERIN 96CB, ISOFORM D-RELATED"/>
    <property type="match status" value="1"/>
</dbReference>
<evidence type="ECO:0000256" key="14">
    <source>
        <dbReference type="SAM" id="SignalP"/>
    </source>
</evidence>
<protein>
    <recommendedName>
        <fullName evidence="15">Cadherin domain-containing protein</fullName>
    </recommendedName>
</protein>
<feature type="domain" description="Cadherin" evidence="15">
    <location>
        <begin position="571"/>
        <end position="675"/>
    </location>
</feature>
<feature type="domain" description="Cadherin" evidence="15">
    <location>
        <begin position="359"/>
        <end position="462"/>
    </location>
</feature>
<name>A0A0L8H764_OCTBM</name>
<dbReference type="InterPro" id="IPR015919">
    <property type="entry name" value="Cadherin-like_sf"/>
</dbReference>
<feature type="signal peptide" evidence="14">
    <location>
        <begin position="1"/>
        <end position="17"/>
    </location>
</feature>
<reference evidence="16" key="1">
    <citation type="submission" date="2015-07" db="EMBL/GenBank/DDBJ databases">
        <title>MeaNS - Measles Nucleotide Surveillance Program.</title>
        <authorList>
            <person name="Tran T."/>
            <person name="Druce J."/>
        </authorList>
    </citation>
    <scope>NUCLEOTIDE SEQUENCE</scope>
    <source>
        <strain evidence="16">UCB-OBI-ISO-001</strain>
        <tissue evidence="16">Gonad</tissue>
    </source>
</reference>
<dbReference type="SUPFAM" id="SSF49313">
    <property type="entry name" value="Cadherin-like"/>
    <property type="match status" value="5"/>
</dbReference>
<evidence type="ECO:0000256" key="7">
    <source>
        <dbReference type="ARBA" id="ARBA00022837"/>
    </source>
</evidence>
<keyword evidence="7 12" id="KW-0106">Calcium</keyword>
<dbReference type="OMA" id="CGCSFSQ"/>
<sequence length="948" mass="106258">MLVQISILIFTLRFCMSIDLTYYINEGKSPGTYIGDIAADTMSYDKIPSKDHSQITFSQLQQDSSTGLRLFNVSKAGRLYTVERLDAESICKYNVECFKIVEVAVKQDESFIKILEVKVIIKDANDNAPEFPVKMVELKFSEGDGEGMKKFIPNAIDKDVGVHNSQITYNLRKNDIEVPFNLTVSKKLDGTAKLLIILAKRLDREVKDTYMLQVIAKDGGSPMKQSILSVKILVADVNDNPPVFTQNIYNVSLRNTHQISVPIAKLSATDLDADKNGQVSYHFSSKTSDQIMKNFQLDKKSGEIFLSETFSFQKRLTYALYIEARDEGNPPMSSTAILQVNVINQQNNAPSMDVKFMSESADNLATISEGVKVGSFIAYVKIIDNDIGQNGIVSCSLVHDKLKLQSLGKKKYKVVVKKAVDRETEKNINFMITCQDRGFPSLKIERKFSIQITDVNDVQPEFTKDTFKFLTYENEEANFPVGFINATDLDLGEGGQLVYFLDRNNAHNIPFKITNNGFISTKKSFDREQQEIYEFKVLVKDCGTPPLSSSANVVVEVMDENDNAPYFTFPSVNPFSLDVHYHPQSSNDITTLRASDRDRRENAFLQYELFSSQGKDLFGINPYTGVLSYSRPVYQNDAGLYELQFTVKDSGTPVLSATTTLTLTLTVNNKTSTKYAAIDAQTDNKIHFNLFIIIVVATVTASVVLVVSIVICIIRRNDQRNVQYSSGVDFPKKLWDTNKESENLCEQMSPQTDPTATVLSASGERNLYPAVPRGQLPSTYDSSYHWKGSISRIPCQATAEETHQMCIKETPMTSDGRIDKLCTVISLGRSNELSTKSPPADNGQNWSDADAGLYEELPDVHSSKHKQLQNTDKNRPVQVLTKPVDIKPSSRCFYQTKVDHKNETNNLKKNSVNSDNQNTSSECWNLPEKNSFTSYAKPFPSVAKLSYA</sequence>
<evidence type="ECO:0000256" key="13">
    <source>
        <dbReference type="SAM" id="Phobius"/>
    </source>
</evidence>
<evidence type="ECO:0000313" key="16">
    <source>
        <dbReference type="EMBL" id="KOF85113.1"/>
    </source>
</evidence>
<gene>
    <name evidence="16" type="ORF">OCBIM_22020833mg</name>
</gene>
<keyword evidence="4" id="KW-0479">Metal-binding</keyword>
<evidence type="ECO:0000256" key="9">
    <source>
        <dbReference type="ARBA" id="ARBA00022989"/>
    </source>
</evidence>
<comment type="subcellular location">
    <subcellularLocation>
        <location evidence="1">Cell membrane</location>
        <topology evidence="1">Single-pass type I membrane protein</topology>
    </subcellularLocation>
</comment>
<evidence type="ECO:0000256" key="2">
    <source>
        <dbReference type="ARBA" id="ARBA00022475"/>
    </source>
</evidence>
<feature type="domain" description="Cadherin" evidence="15">
    <location>
        <begin position="463"/>
        <end position="567"/>
    </location>
</feature>
<dbReference type="InterPro" id="IPR050174">
    <property type="entry name" value="Protocadherin/Cadherin-CA"/>
</dbReference>
<keyword evidence="8" id="KW-0130">Cell adhesion</keyword>
<accession>A0A0L8H764</accession>
<evidence type="ECO:0000256" key="4">
    <source>
        <dbReference type="ARBA" id="ARBA00022723"/>
    </source>
</evidence>
<keyword evidence="5 14" id="KW-0732">Signal</keyword>
<dbReference type="FunFam" id="2.60.40.60:FF:000007">
    <property type="entry name" value="Protocadherin alpha 2"/>
    <property type="match status" value="1"/>
</dbReference>
<keyword evidence="11" id="KW-0325">Glycoprotein</keyword>
<dbReference type="InterPro" id="IPR020894">
    <property type="entry name" value="Cadherin_CS"/>
</dbReference>
<dbReference type="GO" id="GO:0005509">
    <property type="term" value="F:calcium ion binding"/>
    <property type="evidence" value="ECO:0007669"/>
    <property type="project" value="UniProtKB-UniRule"/>
</dbReference>
<dbReference type="Gene3D" id="2.60.40.60">
    <property type="entry name" value="Cadherins"/>
    <property type="match status" value="6"/>
</dbReference>